<dbReference type="AlphaFoldDB" id="A0A1W2LUI0"/>
<name>A0A1W2LUI0_9PSEU</name>
<accession>A0A1W2LUI0</accession>
<dbReference type="RefSeq" id="WP_063273278.1">
    <property type="nucleotide sequence ID" value="NZ_LQMT02000018.1"/>
</dbReference>
<sequence length="138" mass="15503">MNRLGVEPSGTGFLDWTIDGVALRSMVPAEQRTPLFLDDELWREAAVGTLRRLLGSLPGDFDDGRVALLVCPACGDLGCGAYSVEVVFGDDVVEWRHFGWQTDYEPFDDPEEYRFTGARFERTAYETLLGDLLSKYRS</sequence>
<evidence type="ECO:0000313" key="2">
    <source>
        <dbReference type="Proteomes" id="UP000076660"/>
    </source>
</evidence>
<dbReference type="EMBL" id="LQMT02000018">
    <property type="protein sequence ID" value="ONF69676.1"/>
    <property type="molecule type" value="Genomic_DNA"/>
</dbReference>
<reference evidence="1 2" key="1">
    <citation type="submission" date="2016-12" db="EMBL/GenBank/DDBJ databases">
        <title>Amycolatopsis keratiniphila subsp. keratiniphila genome sequencing and assembly.</title>
        <authorList>
            <person name="Mayilraj S."/>
            <person name="Kaur N."/>
        </authorList>
    </citation>
    <scope>NUCLEOTIDE SEQUENCE [LARGE SCALE GENOMIC DNA]</scope>
    <source>
        <strain evidence="1 2">DSM 44409</strain>
    </source>
</reference>
<gene>
    <name evidence="1" type="ORF">AVR91_0217380</name>
</gene>
<evidence type="ECO:0000313" key="1">
    <source>
        <dbReference type="EMBL" id="ONF69676.1"/>
    </source>
</evidence>
<organism evidence="1 2">
    <name type="scientific">Amycolatopsis keratiniphila subsp. keratiniphila</name>
    <dbReference type="NCBI Taxonomy" id="227715"/>
    <lineage>
        <taxon>Bacteria</taxon>
        <taxon>Bacillati</taxon>
        <taxon>Actinomycetota</taxon>
        <taxon>Actinomycetes</taxon>
        <taxon>Pseudonocardiales</taxon>
        <taxon>Pseudonocardiaceae</taxon>
        <taxon>Amycolatopsis</taxon>
        <taxon>Amycolatopsis japonica group</taxon>
    </lineage>
</organism>
<proteinExistence type="predicted"/>
<evidence type="ECO:0008006" key="3">
    <source>
        <dbReference type="Google" id="ProtNLM"/>
    </source>
</evidence>
<dbReference type="Proteomes" id="UP000076660">
    <property type="component" value="Unassembled WGS sequence"/>
</dbReference>
<protein>
    <recommendedName>
        <fullName evidence="3">Oxidoreductase</fullName>
    </recommendedName>
</protein>
<dbReference type="OrthoDB" id="342114at2"/>
<comment type="caution">
    <text evidence="1">The sequence shown here is derived from an EMBL/GenBank/DDBJ whole genome shotgun (WGS) entry which is preliminary data.</text>
</comment>